<dbReference type="EMBL" id="KN825271">
    <property type="protein sequence ID" value="KIK92518.1"/>
    <property type="molecule type" value="Genomic_DNA"/>
</dbReference>
<proteinExistence type="predicted"/>
<accession>A0A0D0DM10</accession>
<dbReference type="HOGENOM" id="CLU_124776_0_0_1"/>
<evidence type="ECO:0000313" key="2">
    <source>
        <dbReference type="EMBL" id="KIK92518.1"/>
    </source>
</evidence>
<reference evidence="2 3" key="1">
    <citation type="submission" date="2014-04" db="EMBL/GenBank/DDBJ databases">
        <authorList>
            <consortium name="DOE Joint Genome Institute"/>
            <person name="Kuo A."/>
            <person name="Kohler A."/>
            <person name="Jargeat P."/>
            <person name="Nagy L.G."/>
            <person name="Floudas D."/>
            <person name="Copeland A."/>
            <person name="Barry K.W."/>
            <person name="Cichocki N."/>
            <person name="Veneault-Fourrey C."/>
            <person name="LaButti K."/>
            <person name="Lindquist E.A."/>
            <person name="Lipzen A."/>
            <person name="Lundell T."/>
            <person name="Morin E."/>
            <person name="Murat C."/>
            <person name="Sun H."/>
            <person name="Tunlid A."/>
            <person name="Henrissat B."/>
            <person name="Grigoriev I.V."/>
            <person name="Hibbett D.S."/>
            <person name="Martin F."/>
            <person name="Nordberg H.P."/>
            <person name="Cantor M.N."/>
            <person name="Hua S.X."/>
        </authorList>
    </citation>
    <scope>NUCLEOTIDE SEQUENCE [LARGE SCALE GENOMIC DNA]</scope>
    <source>
        <strain evidence="2 3">Ve08.2h10</strain>
    </source>
</reference>
<sequence length="146" mass="16274">MQDNMLVNLTGLKGHFMPVDLNIEHLIRFLKHVRKQVGKALGIAYHRLIHIAPDTSASVNKIAHKVNELLLHQFTPNRDGTDSDAIKPVIDTLASGEQKLKSSTLAMFNKKVWSMLEGEGLEVDEDELPQPAFDLLGDPDNVNVNE</sequence>
<evidence type="ECO:0000313" key="3">
    <source>
        <dbReference type="Proteomes" id="UP000054538"/>
    </source>
</evidence>
<dbReference type="InParanoid" id="A0A0D0DM10"/>
<dbReference type="AlphaFoldDB" id="A0A0D0DM10"/>
<keyword evidence="3" id="KW-1185">Reference proteome</keyword>
<gene>
    <name evidence="2" type="ORF">PAXRUDRAFT_26690</name>
</gene>
<dbReference type="Proteomes" id="UP000054538">
    <property type="component" value="Unassembled WGS sequence"/>
</dbReference>
<protein>
    <recommendedName>
        <fullName evidence="1">DUF6589 domain-containing protein</fullName>
    </recommendedName>
</protein>
<reference evidence="3" key="2">
    <citation type="submission" date="2015-01" db="EMBL/GenBank/DDBJ databases">
        <title>Evolutionary Origins and Diversification of the Mycorrhizal Mutualists.</title>
        <authorList>
            <consortium name="DOE Joint Genome Institute"/>
            <consortium name="Mycorrhizal Genomics Consortium"/>
            <person name="Kohler A."/>
            <person name="Kuo A."/>
            <person name="Nagy L.G."/>
            <person name="Floudas D."/>
            <person name="Copeland A."/>
            <person name="Barry K.W."/>
            <person name="Cichocki N."/>
            <person name="Veneault-Fourrey C."/>
            <person name="LaButti K."/>
            <person name="Lindquist E.A."/>
            <person name="Lipzen A."/>
            <person name="Lundell T."/>
            <person name="Morin E."/>
            <person name="Murat C."/>
            <person name="Riley R."/>
            <person name="Ohm R."/>
            <person name="Sun H."/>
            <person name="Tunlid A."/>
            <person name="Henrissat B."/>
            <person name="Grigoriev I.V."/>
            <person name="Hibbett D.S."/>
            <person name="Martin F."/>
        </authorList>
    </citation>
    <scope>NUCLEOTIDE SEQUENCE [LARGE SCALE GENOMIC DNA]</scope>
    <source>
        <strain evidence="3">Ve08.2h10</strain>
    </source>
</reference>
<organism evidence="2 3">
    <name type="scientific">Paxillus rubicundulus Ve08.2h10</name>
    <dbReference type="NCBI Taxonomy" id="930991"/>
    <lineage>
        <taxon>Eukaryota</taxon>
        <taxon>Fungi</taxon>
        <taxon>Dikarya</taxon>
        <taxon>Basidiomycota</taxon>
        <taxon>Agaricomycotina</taxon>
        <taxon>Agaricomycetes</taxon>
        <taxon>Agaricomycetidae</taxon>
        <taxon>Boletales</taxon>
        <taxon>Paxilineae</taxon>
        <taxon>Paxillaceae</taxon>
        <taxon>Paxillus</taxon>
    </lineage>
</organism>
<evidence type="ECO:0000259" key="1">
    <source>
        <dbReference type="Pfam" id="PF20231"/>
    </source>
</evidence>
<dbReference type="InterPro" id="IPR046496">
    <property type="entry name" value="DUF6589"/>
</dbReference>
<dbReference type="OrthoDB" id="3152464at2759"/>
<feature type="domain" description="DUF6589" evidence="1">
    <location>
        <begin position="1"/>
        <end position="52"/>
    </location>
</feature>
<name>A0A0D0DM10_9AGAM</name>
<dbReference type="Pfam" id="PF20231">
    <property type="entry name" value="DUF6589"/>
    <property type="match status" value="1"/>
</dbReference>